<keyword evidence="4 6" id="KW-0472">Membrane</keyword>
<feature type="transmembrane region" description="Helical" evidence="6">
    <location>
        <begin position="310"/>
        <end position="333"/>
    </location>
</feature>
<dbReference type="GO" id="GO:0005886">
    <property type="term" value="C:plasma membrane"/>
    <property type="evidence" value="ECO:0007669"/>
    <property type="project" value="UniProtKB-SubCell"/>
</dbReference>
<feature type="transmembrane region" description="Helical" evidence="6">
    <location>
        <begin position="59"/>
        <end position="77"/>
    </location>
</feature>
<feature type="transmembrane region" description="Helical" evidence="6">
    <location>
        <begin position="370"/>
        <end position="393"/>
    </location>
</feature>
<proteinExistence type="predicted"/>
<comment type="subcellular location">
    <subcellularLocation>
        <location evidence="1">Cell membrane</location>
        <topology evidence="1">Multi-pass membrane protein</topology>
    </subcellularLocation>
</comment>
<feature type="transmembrane region" description="Helical" evidence="6">
    <location>
        <begin position="89"/>
        <end position="108"/>
    </location>
</feature>
<dbReference type="InterPro" id="IPR036259">
    <property type="entry name" value="MFS_trans_sf"/>
</dbReference>
<dbReference type="AlphaFoldDB" id="A0A9W6FN96"/>
<gene>
    <name evidence="8" type="ORF">ARHIZOSPH14_05080</name>
</gene>
<dbReference type="RefSeq" id="WP_281882264.1">
    <property type="nucleotide sequence ID" value="NZ_BSDP01000001.1"/>
</dbReference>
<dbReference type="PANTHER" id="PTHR23508:SF10">
    <property type="entry name" value="CARBOXYLIC ACID TRANSPORTER PROTEIN HOMOLOG"/>
    <property type="match status" value="1"/>
</dbReference>
<feature type="transmembrane region" description="Helical" evidence="6">
    <location>
        <begin position="399"/>
        <end position="420"/>
    </location>
</feature>
<keyword evidence="9" id="KW-1185">Reference proteome</keyword>
<feature type="transmembrane region" description="Helical" evidence="6">
    <location>
        <begin position="278"/>
        <end position="298"/>
    </location>
</feature>
<dbReference type="GO" id="GO:0046943">
    <property type="term" value="F:carboxylic acid transmembrane transporter activity"/>
    <property type="evidence" value="ECO:0007669"/>
    <property type="project" value="TreeGrafter"/>
</dbReference>
<dbReference type="Gene3D" id="1.20.1250.20">
    <property type="entry name" value="MFS general substrate transporter like domains"/>
    <property type="match status" value="1"/>
</dbReference>
<evidence type="ECO:0000259" key="7">
    <source>
        <dbReference type="PROSITE" id="PS50850"/>
    </source>
</evidence>
<evidence type="ECO:0000313" key="9">
    <source>
        <dbReference type="Proteomes" id="UP001144396"/>
    </source>
</evidence>
<dbReference type="PANTHER" id="PTHR23508">
    <property type="entry name" value="CARBOXYLIC ACID TRANSPORTER PROTEIN HOMOLOG"/>
    <property type="match status" value="1"/>
</dbReference>
<sequence>MTSISDRAASGPAAARQPNPWWIAVIAGMASFIDAGAIVATGTALVLFQDGLGVTGAQIGQFSALLTLTIAIGAFTGGRLGDRFGRRRVFTVTLIVFAIGAALSAMAWDPAVLYVSLALLGFGAGADLPVSMAMIAESAPDEKRGKMITFSHVLWMAGILAIIVMGIFIGGMGTTGGRILYGFLAVVAVIVLVLRATLPESAKWQAAHDRRTSAIEVAAAQGTTVEADPGAIRSLFRAPVLVPLIAVGLFYALVNVAANTNGQFSTYLYVNVAGSDVSTASALSLIAFGVSLVGMLTLMRLVDTRWRMRAFAVGAVFVLAAMAVPAIFGVTLFTLVLNGVLFAIGGAIAGEPMFKVWAQELFSTLSRSGAQGVMIAFTRVVAAGIALVTPAIIAAGPQVLYWFLFATSAVALAMGAFWIARMPRADLAEERAEAAEPAADAASVADAAPEAPAAGSDTADVAAR</sequence>
<dbReference type="PROSITE" id="PS50850">
    <property type="entry name" value="MFS"/>
    <property type="match status" value="1"/>
</dbReference>
<feature type="transmembrane region" description="Helical" evidence="6">
    <location>
        <begin position="240"/>
        <end position="258"/>
    </location>
</feature>
<dbReference type="EMBL" id="BSDP01000001">
    <property type="protein sequence ID" value="GLI26266.1"/>
    <property type="molecule type" value="Genomic_DNA"/>
</dbReference>
<dbReference type="InterPro" id="IPR020846">
    <property type="entry name" value="MFS_dom"/>
</dbReference>
<feature type="region of interest" description="Disordered" evidence="5">
    <location>
        <begin position="438"/>
        <end position="464"/>
    </location>
</feature>
<evidence type="ECO:0000256" key="6">
    <source>
        <dbReference type="SAM" id="Phobius"/>
    </source>
</evidence>
<evidence type="ECO:0000256" key="2">
    <source>
        <dbReference type="ARBA" id="ARBA00022692"/>
    </source>
</evidence>
<organism evidence="8 9">
    <name type="scientific">Agromyces rhizosphaerae</name>
    <dbReference type="NCBI Taxonomy" id="88374"/>
    <lineage>
        <taxon>Bacteria</taxon>
        <taxon>Bacillati</taxon>
        <taxon>Actinomycetota</taxon>
        <taxon>Actinomycetes</taxon>
        <taxon>Micrococcales</taxon>
        <taxon>Microbacteriaceae</taxon>
        <taxon>Agromyces</taxon>
    </lineage>
</organism>
<evidence type="ECO:0000256" key="3">
    <source>
        <dbReference type="ARBA" id="ARBA00022989"/>
    </source>
</evidence>
<dbReference type="Proteomes" id="UP001144396">
    <property type="component" value="Unassembled WGS sequence"/>
</dbReference>
<dbReference type="InterPro" id="IPR011701">
    <property type="entry name" value="MFS"/>
</dbReference>
<dbReference type="Pfam" id="PF07690">
    <property type="entry name" value="MFS_1"/>
    <property type="match status" value="1"/>
</dbReference>
<feature type="transmembrane region" description="Helical" evidence="6">
    <location>
        <begin position="114"/>
        <end position="136"/>
    </location>
</feature>
<accession>A0A9W6FN96</accession>
<feature type="transmembrane region" description="Helical" evidence="6">
    <location>
        <begin position="339"/>
        <end position="358"/>
    </location>
</feature>
<evidence type="ECO:0000256" key="5">
    <source>
        <dbReference type="SAM" id="MobiDB-lite"/>
    </source>
</evidence>
<comment type="caution">
    <text evidence="8">The sequence shown here is derived from an EMBL/GenBank/DDBJ whole genome shotgun (WGS) entry which is preliminary data.</text>
</comment>
<feature type="domain" description="Major facilitator superfamily (MFS) profile" evidence="7">
    <location>
        <begin position="20"/>
        <end position="423"/>
    </location>
</feature>
<evidence type="ECO:0000256" key="4">
    <source>
        <dbReference type="ARBA" id="ARBA00023136"/>
    </source>
</evidence>
<name>A0A9W6FN96_9MICO</name>
<feature type="transmembrane region" description="Helical" evidence="6">
    <location>
        <begin position="148"/>
        <end position="173"/>
    </location>
</feature>
<keyword evidence="3 6" id="KW-1133">Transmembrane helix</keyword>
<feature type="transmembrane region" description="Helical" evidence="6">
    <location>
        <begin position="179"/>
        <end position="198"/>
    </location>
</feature>
<feature type="transmembrane region" description="Helical" evidence="6">
    <location>
        <begin position="21"/>
        <end position="47"/>
    </location>
</feature>
<feature type="compositionally biased region" description="Low complexity" evidence="5">
    <location>
        <begin position="438"/>
        <end position="454"/>
    </location>
</feature>
<dbReference type="SUPFAM" id="SSF103473">
    <property type="entry name" value="MFS general substrate transporter"/>
    <property type="match status" value="1"/>
</dbReference>
<protein>
    <submittedName>
        <fullName evidence="8">MFS transporter</fullName>
    </submittedName>
</protein>
<evidence type="ECO:0000313" key="8">
    <source>
        <dbReference type="EMBL" id="GLI26266.1"/>
    </source>
</evidence>
<reference evidence="8" key="1">
    <citation type="submission" date="2022-12" db="EMBL/GenBank/DDBJ databases">
        <title>Reference genome sequencing for broad-spectrum identification of bacterial and archaeal isolates by mass spectrometry.</title>
        <authorList>
            <person name="Sekiguchi Y."/>
            <person name="Tourlousse D.M."/>
        </authorList>
    </citation>
    <scope>NUCLEOTIDE SEQUENCE</scope>
    <source>
        <strain evidence="8">14</strain>
    </source>
</reference>
<evidence type="ECO:0000256" key="1">
    <source>
        <dbReference type="ARBA" id="ARBA00004651"/>
    </source>
</evidence>
<keyword evidence="2 6" id="KW-0812">Transmembrane</keyword>